<name>A0A1H3F4L7_9FLAO</name>
<protein>
    <submittedName>
        <fullName evidence="6">MutS domain V</fullName>
    </submittedName>
</protein>
<evidence type="ECO:0000256" key="4">
    <source>
        <dbReference type="SAM" id="Phobius"/>
    </source>
</evidence>
<feature type="domain" description="DNA mismatch repair proteins mutS family" evidence="5">
    <location>
        <begin position="357"/>
        <end position="543"/>
    </location>
</feature>
<evidence type="ECO:0000256" key="3">
    <source>
        <dbReference type="ARBA" id="ARBA00023125"/>
    </source>
</evidence>
<dbReference type="OrthoDB" id="9802448at2"/>
<keyword evidence="4" id="KW-0812">Transmembrane</keyword>
<feature type="transmembrane region" description="Helical" evidence="4">
    <location>
        <begin position="163"/>
        <end position="190"/>
    </location>
</feature>
<evidence type="ECO:0000313" key="6">
    <source>
        <dbReference type="EMBL" id="SDX85278.1"/>
    </source>
</evidence>
<reference evidence="6 7" key="1">
    <citation type="submission" date="2016-10" db="EMBL/GenBank/DDBJ databases">
        <authorList>
            <person name="de Groot N.N."/>
        </authorList>
    </citation>
    <scope>NUCLEOTIDE SEQUENCE [LARGE SCALE GENOMIC DNA]</scope>
    <source>
        <strain evidence="6 7">DSM 24956</strain>
    </source>
</reference>
<dbReference type="GO" id="GO:0005829">
    <property type="term" value="C:cytosol"/>
    <property type="evidence" value="ECO:0007669"/>
    <property type="project" value="TreeGrafter"/>
</dbReference>
<organism evidence="6 7">
    <name type="scientific">Lutibacter oricola</name>
    <dbReference type="NCBI Taxonomy" id="762486"/>
    <lineage>
        <taxon>Bacteria</taxon>
        <taxon>Pseudomonadati</taxon>
        <taxon>Bacteroidota</taxon>
        <taxon>Flavobacteriia</taxon>
        <taxon>Flavobacteriales</taxon>
        <taxon>Flavobacteriaceae</taxon>
        <taxon>Lutibacter</taxon>
    </lineage>
</organism>
<dbReference type="SMART" id="SM00534">
    <property type="entry name" value="MUTSac"/>
    <property type="match status" value="1"/>
</dbReference>
<keyword evidence="4" id="KW-0472">Membrane</keyword>
<evidence type="ECO:0000256" key="1">
    <source>
        <dbReference type="ARBA" id="ARBA00022741"/>
    </source>
</evidence>
<dbReference type="InterPro" id="IPR027417">
    <property type="entry name" value="P-loop_NTPase"/>
</dbReference>
<dbReference type="Gene3D" id="3.40.50.300">
    <property type="entry name" value="P-loop containing nucleotide triphosphate hydrolases"/>
    <property type="match status" value="1"/>
</dbReference>
<accession>A0A1H3F4L7</accession>
<dbReference type="InterPro" id="IPR000432">
    <property type="entry name" value="DNA_mismatch_repair_MutS_C"/>
</dbReference>
<dbReference type="InterPro" id="IPR045076">
    <property type="entry name" value="MutS"/>
</dbReference>
<dbReference type="GO" id="GO:0030983">
    <property type="term" value="F:mismatched DNA binding"/>
    <property type="evidence" value="ECO:0007669"/>
    <property type="project" value="InterPro"/>
</dbReference>
<keyword evidence="4" id="KW-1133">Transmembrane helix</keyword>
<dbReference type="GO" id="GO:0006298">
    <property type="term" value="P:mismatch repair"/>
    <property type="evidence" value="ECO:0007669"/>
    <property type="project" value="InterPro"/>
</dbReference>
<dbReference type="Pfam" id="PF00488">
    <property type="entry name" value="MutS_V"/>
    <property type="match status" value="1"/>
</dbReference>
<dbReference type="RefSeq" id="WP_090125343.1">
    <property type="nucleotide sequence ID" value="NZ_FNNJ01000010.1"/>
</dbReference>
<evidence type="ECO:0000259" key="5">
    <source>
        <dbReference type="SMART" id="SM00534"/>
    </source>
</evidence>
<evidence type="ECO:0000313" key="7">
    <source>
        <dbReference type="Proteomes" id="UP000199595"/>
    </source>
</evidence>
<keyword evidence="2" id="KW-0067">ATP-binding</keyword>
<proteinExistence type="predicted"/>
<dbReference type="STRING" id="762486.SAMN05444411_110102"/>
<dbReference type="SUPFAM" id="SSF52540">
    <property type="entry name" value="P-loop containing nucleoside triphosphate hydrolases"/>
    <property type="match status" value="1"/>
</dbReference>
<dbReference type="EMBL" id="FNNJ01000010">
    <property type="protein sequence ID" value="SDX85278.1"/>
    <property type="molecule type" value="Genomic_DNA"/>
</dbReference>
<dbReference type="AlphaFoldDB" id="A0A1H3F4L7"/>
<evidence type="ECO:0000256" key="2">
    <source>
        <dbReference type="ARBA" id="ARBA00022840"/>
    </source>
</evidence>
<feature type="transmembrane region" description="Helical" evidence="4">
    <location>
        <begin position="6"/>
        <end position="22"/>
    </location>
</feature>
<keyword evidence="1" id="KW-0547">Nucleotide-binding</keyword>
<dbReference type="GO" id="GO:0140664">
    <property type="term" value="F:ATP-dependent DNA damage sensor activity"/>
    <property type="evidence" value="ECO:0007669"/>
    <property type="project" value="InterPro"/>
</dbReference>
<sequence>MNWALGVIAVIIVYYLISNYASKNRYKKLRNKLAENWGKPKADEYYNFDIIRRYFDNSTLKYYHKISDKVSIDLDIDDVFKFVDRTTSKIGQQFLYFKLRTIEGLENLKEFDKRVSFFQNNREIALKCQFMLSNLDSYDAYAFEELINGEQVKKPKVLTLLKVLSVLALASIIGAFFYPICSLALVPILVVNSFFHYKNKGNINYYLNGVSQLSIALRVSKSLITITELKAYFKDVSFIHKANSVQLKTAFISFEKNLSNEFAFIFWFIIEIVKIQFNVEYILFYSFIDGITKEKESIEKMYLFIGEVDAAISTASLKDGNLKLCTPEFTKENTINTVEIEHPLIKNCIPNNFKIVDSSLLLTGSNMSGKTTFIRTIGINSVLAQTLNICFATKYKAPYFKIYSSIKISDDLLDSTSYYLEEVLSIKELISSTENTLPCLIILDEIFKGTNTVERISGGKAILSFLNKGNNVVLVSTHDIELTDLLKIEKYQLFHFSESIDNNNLIFDHKLKEGKLKTRNAIKILELYKYPSEIIENARKTETIFN</sequence>
<keyword evidence="3" id="KW-0238">DNA-binding</keyword>
<dbReference type="PANTHER" id="PTHR11361:SF152">
    <property type="entry name" value="DNA MISMATCH REPAIR PROTEIN"/>
    <property type="match status" value="1"/>
</dbReference>
<dbReference type="PANTHER" id="PTHR11361">
    <property type="entry name" value="DNA MISMATCH REPAIR PROTEIN MUTS FAMILY MEMBER"/>
    <property type="match status" value="1"/>
</dbReference>
<dbReference type="Proteomes" id="UP000199595">
    <property type="component" value="Unassembled WGS sequence"/>
</dbReference>
<gene>
    <name evidence="6" type="ORF">SAMN05444411_110102</name>
</gene>
<dbReference type="GO" id="GO:0005524">
    <property type="term" value="F:ATP binding"/>
    <property type="evidence" value="ECO:0007669"/>
    <property type="project" value="UniProtKB-KW"/>
</dbReference>
<keyword evidence="7" id="KW-1185">Reference proteome</keyword>